<dbReference type="SMART" id="SM00862">
    <property type="entry name" value="Trans_reg_C"/>
    <property type="match status" value="1"/>
</dbReference>
<reference evidence="14" key="2">
    <citation type="journal article" date="2010" name="Stand. Genomic Sci.">
        <title>Complete genome sequence of Thermaerobacter marianensis type strain (7p75aT).</title>
        <authorList>
            <person name="Han C."/>
            <person name="Gu W."/>
            <person name="Zhang X."/>
            <person name="Lapidus A."/>
            <person name="Nolan M."/>
            <person name="Copeland A."/>
            <person name="Lucas S."/>
            <person name="Glavina Del Rio T."/>
            <person name="Tice H."/>
            <person name="Cheng J."/>
            <person name="Tapia R."/>
            <person name="Goodwin L."/>
            <person name="Pitluck S."/>
            <person name="Pagani I."/>
            <person name="Ivanova N."/>
            <person name="Mavromatis K."/>
            <person name="Mikhailova N."/>
            <person name="Pati A."/>
            <person name="Chen A."/>
            <person name="Palaniappan K."/>
            <person name="Land M."/>
            <person name="Hauser L."/>
            <person name="Chang Y."/>
            <person name="Jeffries C."/>
            <person name="Schneider S."/>
            <person name="Rohde M."/>
            <person name="Goker M."/>
            <person name="Pukall R."/>
            <person name="Woyke T."/>
            <person name="Bristow J."/>
            <person name="Eisen J."/>
            <person name="Markowitz V."/>
            <person name="Hugenholtz P."/>
            <person name="Kyrpides N."/>
            <person name="Klenk H."/>
            <person name="Detter J."/>
        </authorList>
    </citation>
    <scope>NUCLEOTIDE SEQUENCE [LARGE SCALE GENOMIC DNA]</scope>
    <source>
        <strain evidence="14">ATCC 700841 / DSM 12885 / JCM 10246 / 7p75a</strain>
    </source>
</reference>
<evidence type="ECO:0000259" key="11">
    <source>
        <dbReference type="PROSITE" id="PS50110"/>
    </source>
</evidence>
<dbReference type="Gene3D" id="6.10.250.690">
    <property type="match status" value="1"/>
</dbReference>
<keyword evidence="3" id="KW-0902">Two-component regulatory system</keyword>
<dbReference type="PANTHER" id="PTHR48111">
    <property type="entry name" value="REGULATOR OF RPOS"/>
    <property type="match status" value="1"/>
</dbReference>
<feature type="domain" description="OmpR/PhoB-type" evidence="12">
    <location>
        <begin position="160"/>
        <end position="258"/>
    </location>
</feature>
<evidence type="ECO:0000256" key="9">
    <source>
        <dbReference type="PROSITE-ProRule" id="PRU01091"/>
    </source>
</evidence>
<dbReference type="eggNOG" id="COG0745">
    <property type="taxonomic scope" value="Bacteria"/>
</dbReference>
<dbReference type="KEGG" id="tmr:Tmar_1612"/>
<evidence type="ECO:0000313" key="13">
    <source>
        <dbReference type="EMBL" id="ADU51721.1"/>
    </source>
</evidence>
<name>E6SH57_THEM7</name>
<organism evidence="13 14">
    <name type="scientific">Thermaerobacter marianensis (strain ATCC 700841 / DSM 12885 / JCM 10246 / 7p75a)</name>
    <dbReference type="NCBI Taxonomy" id="644966"/>
    <lineage>
        <taxon>Bacteria</taxon>
        <taxon>Bacillati</taxon>
        <taxon>Bacillota</taxon>
        <taxon>Clostridia</taxon>
        <taxon>Eubacteriales</taxon>
        <taxon>Clostridiales Family XVII. Incertae Sedis</taxon>
        <taxon>Thermaerobacter</taxon>
    </lineage>
</organism>
<dbReference type="InterPro" id="IPR039420">
    <property type="entry name" value="WalR-like"/>
</dbReference>
<dbReference type="GO" id="GO:0000976">
    <property type="term" value="F:transcription cis-regulatory region binding"/>
    <property type="evidence" value="ECO:0007669"/>
    <property type="project" value="TreeGrafter"/>
</dbReference>
<protein>
    <recommendedName>
        <fullName evidence="1">Stage 0 sporulation protein A homolog</fullName>
    </recommendedName>
</protein>
<feature type="region of interest" description="Disordered" evidence="10">
    <location>
        <begin position="1"/>
        <end position="25"/>
    </location>
</feature>
<dbReference type="EMBL" id="CP002344">
    <property type="protein sequence ID" value="ADU51721.1"/>
    <property type="molecule type" value="Genomic_DNA"/>
</dbReference>
<evidence type="ECO:0000256" key="7">
    <source>
        <dbReference type="ARBA" id="ARBA00024867"/>
    </source>
</evidence>
<dbReference type="AlphaFoldDB" id="E6SH57"/>
<accession>E6SH57</accession>
<dbReference type="SMART" id="SM00448">
    <property type="entry name" value="REC"/>
    <property type="match status" value="1"/>
</dbReference>
<dbReference type="PROSITE" id="PS50110">
    <property type="entry name" value="RESPONSE_REGULATORY"/>
    <property type="match status" value="1"/>
</dbReference>
<feature type="modified residue" description="4-aspartylphosphate" evidence="8">
    <location>
        <position position="80"/>
    </location>
</feature>
<dbReference type="PROSITE" id="PS51755">
    <property type="entry name" value="OMPR_PHOB"/>
    <property type="match status" value="1"/>
</dbReference>
<evidence type="ECO:0000256" key="3">
    <source>
        <dbReference type="ARBA" id="ARBA00023012"/>
    </source>
</evidence>
<keyword evidence="6" id="KW-0804">Transcription</keyword>
<keyword evidence="5 9" id="KW-0238">DNA-binding</keyword>
<dbReference type="InterPro" id="IPR001867">
    <property type="entry name" value="OmpR/PhoB-type_DNA-bd"/>
</dbReference>
<dbReference type="FunFam" id="3.40.50.2300:FF:000001">
    <property type="entry name" value="DNA-binding response regulator PhoB"/>
    <property type="match status" value="1"/>
</dbReference>
<dbReference type="RefSeq" id="WP_013496022.1">
    <property type="nucleotide sequence ID" value="NC_014831.1"/>
</dbReference>
<keyword evidence="2 8" id="KW-0597">Phosphoprotein</keyword>
<evidence type="ECO:0000256" key="2">
    <source>
        <dbReference type="ARBA" id="ARBA00022553"/>
    </source>
</evidence>
<dbReference type="SUPFAM" id="SSF52172">
    <property type="entry name" value="CheY-like"/>
    <property type="match status" value="1"/>
</dbReference>
<dbReference type="FunFam" id="1.10.10.10:FF:000018">
    <property type="entry name" value="DNA-binding response regulator ResD"/>
    <property type="match status" value="1"/>
</dbReference>
<evidence type="ECO:0000313" key="14">
    <source>
        <dbReference type="Proteomes" id="UP000008915"/>
    </source>
</evidence>
<dbReference type="OrthoDB" id="9790442at2"/>
<keyword evidence="14" id="KW-1185">Reference proteome</keyword>
<keyword evidence="4" id="KW-0805">Transcription regulation</keyword>
<proteinExistence type="predicted"/>
<dbReference type="HOGENOM" id="CLU_000445_30_4_9"/>
<dbReference type="GO" id="GO:0005829">
    <property type="term" value="C:cytosol"/>
    <property type="evidence" value="ECO:0007669"/>
    <property type="project" value="TreeGrafter"/>
</dbReference>
<comment type="function">
    <text evidence="7">May play the central regulatory role in sporulation. It may be an element of the effector pathway responsible for the activation of sporulation genes in response to nutritional stress. Spo0A may act in concert with spo0H (a sigma factor) to control the expression of some genes that are critical to the sporulation process.</text>
</comment>
<evidence type="ECO:0000256" key="4">
    <source>
        <dbReference type="ARBA" id="ARBA00023015"/>
    </source>
</evidence>
<dbReference type="CDD" id="cd00383">
    <property type="entry name" value="trans_reg_C"/>
    <property type="match status" value="1"/>
</dbReference>
<dbReference type="Pfam" id="PF00486">
    <property type="entry name" value="Trans_reg_C"/>
    <property type="match status" value="1"/>
</dbReference>
<reference evidence="13 14" key="1">
    <citation type="journal article" date="2010" name="Stand. Genomic Sci.">
        <title>Complete genome sequence of Thermaerobacter marianensis type strain (7p75a).</title>
        <authorList>
            <person name="Han C."/>
            <person name="Gu W."/>
            <person name="Zhang X."/>
            <person name="Lapidus A."/>
            <person name="Nolan M."/>
            <person name="Copeland A."/>
            <person name="Lucas S."/>
            <person name="Del Rio T.G."/>
            <person name="Tice H."/>
            <person name="Cheng J.F."/>
            <person name="Tapia R."/>
            <person name="Goodwin L."/>
            <person name="Pitluck S."/>
            <person name="Pagani I."/>
            <person name="Ivanova N."/>
            <person name="Mavromatis K."/>
            <person name="Mikhailova N."/>
            <person name="Pati A."/>
            <person name="Chen A."/>
            <person name="Palaniappan K."/>
            <person name="Land M."/>
            <person name="Hauser L."/>
            <person name="Chang Y.J."/>
            <person name="Jeffries C.D."/>
            <person name="Schneider S."/>
            <person name="Rohde M."/>
            <person name="Goker M."/>
            <person name="Pukall R."/>
            <person name="Woyke T."/>
            <person name="Bristow J."/>
            <person name="Eisen J.A."/>
            <person name="Markowitz V."/>
            <person name="Hugenholtz P."/>
            <person name="Kyrpides N.C."/>
            <person name="Klenk H.P."/>
            <person name="Detter J.C."/>
        </authorList>
    </citation>
    <scope>NUCLEOTIDE SEQUENCE [LARGE SCALE GENOMIC DNA]</scope>
    <source>
        <strain evidence="14">ATCC 700841 / DSM 12885 / JCM 10246 / 7p75a</strain>
    </source>
</reference>
<gene>
    <name evidence="13" type="ordered locus">Tmar_1612</name>
</gene>
<evidence type="ECO:0000256" key="1">
    <source>
        <dbReference type="ARBA" id="ARBA00018672"/>
    </source>
</evidence>
<dbReference type="STRING" id="644966.Tmar_1612"/>
<feature type="DNA-binding region" description="OmpR/PhoB-type" evidence="9">
    <location>
        <begin position="160"/>
        <end position="258"/>
    </location>
</feature>
<dbReference type="InterPro" id="IPR011006">
    <property type="entry name" value="CheY-like_superfamily"/>
</dbReference>
<dbReference type="InterPro" id="IPR001789">
    <property type="entry name" value="Sig_transdc_resp-reg_receiver"/>
</dbReference>
<dbReference type="GO" id="GO:0000156">
    <property type="term" value="F:phosphorelay response regulator activity"/>
    <property type="evidence" value="ECO:0007669"/>
    <property type="project" value="TreeGrafter"/>
</dbReference>
<dbReference type="Pfam" id="PF00072">
    <property type="entry name" value="Response_reg"/>
    <property type="match status" value="1"/>
</dbReference>
<sequence>MGTWGDHPGTADSPQPERRPGGDAPAVLVVDDEADIRRLLRLYLKRAGFAVVEAGDGVSALAAFDALVRQGRAVAAVVLDLMLPGLDGWEVCERLRERSQVPILMLTARGEIHERLHGFHLGADDYVVKPFDPREVVARIRALSRRAAPAPGGVRPAGAEPALHFGRLTIDPGARTVTVDGHPVSLTRTEFDLLYTLAQHRGQTLSRQQILDRLRGGDYFGDERVIDSHIRNLREKLEPFGLRKLIATVWGVGYRFEG</sequence>
<dbReference type="Proteomes" id="UP000008915">
    <property type="component" value="Chromosome"/>
</dbReference>
<evidence type="ECO:0000259" key="12">
    <source>
        <dbReference type="PROSITE" id="PS51755"/>
    </source>
</evidence>
<dbReference type="InterPro" id="IPR036388">
    <property type="entry name" value="WH-like_DNA-bd_sf"/>
</dbReference>
<evidence type="ECO:0000256" key="6">
    <source>
        <dbReference type="ARBA" id="ARBA00023163"/>
    </source>
</evidence>
<evidence type="ECO:0000256" key="5">
    <source>
        <dbReference type="ARBA" id="ARBA00023125"/>
    </source>
</evidence>
<dbReference type="GO" id="GO:0032993">
    <property type="term" value="C:protein-DNA complex"/>
    <property type="evidence" value="ECO:0007669"/>
    <property type="project" value="TreeGrafter"/>
</dbReference>
<evidence type="ECO:0000256" key="10">
    <source>
        <dbReference type="SAM" id="MobiDB-lite"/>
    </source>
</evidence>
<evidence type="ECO:0000256" key="8">
    <source>
        <dbReference type="PROSITE-ProRule" id="PRU00169"/>
    </source>
</evidence>
<dbReference type="PANTHER" id="PTHR48111:SF4">
    <property type="entry name" value="DNA-BINDING DUAL TRANSCRIPTIONAL REGULATOR OMPR"/>
    <property type="match status" value="1"/>
</dbReference>
<dbReference type="Gene3D" id="3.40.50.2300">
    <property type="match status" value="1"/>
</dbReference>
<dbReference type="GO" id="GO:0006355">
    <property type="term" value="P:regulation of DNA-templated transcription"/>
    <property type="evidence" value="ECO:0007669"/>
    <property type="project" value="InterPro"/>
</dbReference>
<feature type="domain" description="Response regulatory" evidence="11">
    <location>
        <begin position="26"/>
        <end position="144"/>
    </location>
</feature>
<dbReference type="Gene3D" id="1.10.10.10">
    <property type="entry name" value="Winged helix-like DNA-binding domain superfamily/Winged helix DNA-binding domain"/>
    <property type="match status" value="1"/>
</dbReference>